<dbReference type="RefSeq" id="WP_396639422.1">
    <property type="nucleotide sequence ID" value="NZ_JBIQWL010000001.1"/>
</dbReference>
<protein>
    <submittedName>
        <fullName evidence="1">Uncharacterized protein</fullName>
    </submittedName>
</protein>
<gene>
    <name evidence="1" type="ORF">ACH3VR_03845</name>
</gene>
<name>A0ABW7Q5J1_9MICO</name>
<comment type="caution">
    <text evidence="1">The sequence shown here is derived from an EMBL/GenBank/DDBJ whole genome shotgun (WGS) entry which is preliminary data.</text>
</comment>
<reference evidence="1 2" key="1">
    <citation type="submission" date="2024-09" db="EMBL/GenBank/DDBJ databases">
        <authorList>
            <person name="Pan X."/>
        </authorList>
    </citation>
    <scope>NUCLEOTIDE SEQUENCE [LARGE SCALE GENOMIC DNA]</scope>
    <source>
        <strain evidence="1 2">B2969</strain>
    </source>
</reference>
<evidence type="ECO:0000313" key="2">
    <source>
        <dbReference type="Proteomes" id="UP001610861"/>
    </source>
</evidence>
<organism evidence="1 2">
    <name type="scientific">Microbacterium alkaliflavum</name>
    <dbReference type="NCBI Taxonomy" id="3248839"/>
    <lineage>
        <taxon>Bacteria</taxon>
        <taxon>Bacillati</taxon>
        <taxon>Actinomycetota</taxon>
        <taxon>Actinomycetes</taxon>
        <taxon>Micrococcales</taxon>
        <taxon>Microbacteriaceae</taxon>
        <taxon>Microbacterium</taxon>
    </lineage>
</organism>
<keyword evidence="2" id="KW-1185">Reference proteome</keyword>
<proteinExistence type="predicted"/>
<evidence type="ECO:0000313" key="1">
    <source>
        <dbReference type="EMBL" id="MFH8249487.1"/>
    </source>
</evidence>
<dbReference type="Proteomes" id="UP001610861">
    <property type="component" value="Unassembled WGS sequence"/>
</dbReference>
<sequence>MDVEQFREQDREWRRRLQGLSLVTEANIDIAEATSALRDLSDRALRSAAGGGNRAAVLKRYAPTLLVGLTAVASSKYDEGTFWPRVGEVVGSPMTQQVQGLFSDTFRYGLDLLGLSRFDTPLRNLGEILMHAGIPVASVADLVTVLQKRDASSFELTGAGMCSWASSLTRGAAAAKGLDAPTWRFLTSGGEVAADLIDRFLDALDLAKSAAPDALSLESLPTHLGDELRRLLTSGRVRATARRSRRRVSRSVPRLAFVSGEIQLDLPPLEQHLNRDVAWQITVAGESRFRRVRAPWPGDTPDRTREAISRPAVSAVVALMGEEMEWTVPIVDTSCPVLAFDATSRLAITPGTQLPKGRVWVAFPNETDSSVADALEYDGSIALIEQLDAPFGWDGWSFALVDVSGITRLRPRAGDDYRWRYVSSITRPALADVDVLPYLRSASGSYILAERPMITLPAARVDVESGVGTTVWTITVLSSDGEVLSTRQCASDVTPVIVDPWPDVETFIGEFEVRVQGPLGRGSVHSIAIAERVTVSSSTDFRWFTPRDGLEPCSLEITTPGESVRVELDNATSANTAEIAGAAGTRPLTVVTDVDFMWVSASKVAKPGTGPAPLERESLPETVLRLNTIPKQRGAVHVVAAGSTVQTIPLDANATGIAVLNLAMIADTAERHGVVSLRYEAGDKSTVIGLVRPRQLVSSIEVQEDTLRLSINGDSVSLELGVYLDFAPWRRPEIIRVGAGEVAIPLPACLNGRGPAVIVARVEDPWSESVWPDRLPRRDDNTHHLDLPAVTADDLDDQFLCWVGGDLPLPATPASLAFAIDVYASLRAARSTRPKPLLLAEVAALSRAQGDSFLDAARAGSWSRLSHTRLLAEGWAATAPGSKEPIRNATWMLSPFLGVLESINLVHESPSDLLEIADAVLGDSARSILDDGVDPHAAVGAFRHEAEILATWPAERIEEVWRAAAPIPGALLNADQRMLHARELFDSRVLPLTREAAASSRVVLRATHEVLQDALGDRVRGPIRARSGSEGWPSLPCVSLSLSLLARLAARGHDAAMQTFTRYRSRFADLAEAAPSFIEQDLVLAELWMTRWEDE</sequence>
<dbReference type="EMBL" id="JBIQWL010000001">
    <property type="protein sequence ID" value="MFH8249487.1"/>
    <property type="molecule type" value="Genomic_DNA"/>
</dbReference>
<accession>A0ABW7Q5J1</accession>